<dbReference type="Gene3D" id="1.20.120.1220">
    <property type="match status" value="1"/>
</dbReference>
<keyword evidence="2" id="KW-0472">Membrane</keyword>
<feature type="transmembrane region" description="Helical" evidence="2">
    <location>
        <begin position="82"/>
        <end position="103"/>
    </location>
</feature>
<accession>A0A3P5X0A5</accession>
<dbReference type="AlphaFoldDB" id="A0A3P5X0A5"/>
<name>A0A3P5X0A5_9MICC</name>
<organism evidence="4 5">
    <name type="scientific">Arthrobacter ulcerisalmonis</name>
    <dbReference type="NCBI Taxonomy" id="2483813"/>
    <lineage>
        <taxon>Bacteria</taxon>
        <taxon>Bacillati</taxon>
        <taxon>Actinomycetota</taxon>
        <taxon>Actinomycetes</taxon>
        <taxon>Micrococcales</taxon>
        <taxon>Micrococcaceae</taxon>
        <taxon>Arthrobacter</taxon>
    </lineage>
</organism>
<dbReference type="Proteomes" id="UP000280861">
    <property type="component" value="Unassembled WGS sequence"/>
</dbReference>
<evidence type="ECO:0000313" key="5">
    <source>
        <dbReference type="Proteomes" id="UP000280861"/>
    </source>
</evidence>
<feature type="transmembrane region" description="Helical" evidence="2">
    <location>
        <begin position="115"/>
        <end position="139"/>
    </location>
</feature>
<proteinExistence type="inferred from homology"/>
<evidence type="ECO:0000256" key="2">
    <source>
        <dbReference type="SAM" id="Phobius"/>
    </source>
</evidence>
<keyword evidence="2" id="KW-0812">Transmembrane</keyword>
<feature type="domain" description="Prepilin type IV endopeptidase peptidase" evidence="3">
    <location>
        <begin position="17"/>
        <end position="144"/>
    </location>
</feature>
<comment type="similarity">
    <text evidence="1">Belongs to the peptidase A24 family.</text>
</comment>
<dbReference type="Pfam" id="PF01478">
    <property type="entry name" value="Peptidase_A24"/>
    <property type="match status" value="1"/>
</dbReference>
<dbReference type="GO" id="GO:0005886">
    <property type="term" value="C:plasma membrane"/>
    <property type="evidence" value="ECO:0007669"/>
    <property type="project" value="TreeGrafter"/>
</dbReference>
<keyword evidence="2" id="KW-1133">Transmembrane helix</keyword>
<feature type="transmembrane region" description="Helical" evidence="2">
    <location>
        <begin position="6"/>
        <end position="26"/>
    </location>
</feature>
<evidence type="ECO:0000259" key="3">
    <source>
        <dbReference type="Pfam" id="PF01478"/>
    </source>
</evidence>
<feature type="transmembrane region" description="Helical" evidence="2">
    <location>
        <begin position="38"/>
        <end position="62"/>
    </location>
</feature>
<evidence type="ECO:0000256" key="1">
    <source>
        <dbReference type="ARBA" id="ARBA00005801"/>
    </source>
</evidence>
<evidence type="ECO:0000313" key="4">
    <source>
        <dbReference type="EMBL" id="VDC27682.1"/>
    </source>
</evidence>
<feature type="transmembrane region" description="Helical" evidence="2">
    <location>
        <begin position="159"/>
        <end position="176"/>
    </location>
</feature>
<dbReference type="InterPro" id="IPR000045">
    <property type="entry name" value="Prepilin_IV_endopep_pep"/>
</dbReference>
<dbReference type="InterPro" id="IPR050882">
    <property type="entry name" value="Prepilin_peptidase/N-MTase"/>
</dbReference>
<keyword evidence="5" id="KW-1185">Reference proteome</keyword>
<dbReference type="PANTHER" id="PTHR30487">
    <property type="entry name" value="TYPE 4 PREPILIN-LIKE PROTEINS LEADER PEPTIDE-PROCESSING ENZYME"/>
    <property type="match status" value="1"/>
</dbReference>
<dbReference type="EMBL" id="UXAU01000026">
    <property type="protein sequence ID" value="VDC27682.1"/>
    <property type="molecule type" value="Genomic_DNA"/>
</dbReference>
<dbReference type="GO" id="GO:0006465">
    <property type="term" value="P:signal peptide processing"/>
    <property type="evidence" value="ECO:0007669"/>
    <property type="project" value="TreeGrafter"/>
</dbReference>
<dbReference type="PANTHER" id="PTHR30487:SF0">
    <property type="entry name" value="PREPILIN LEADER PEPTIDASE_N-METHYLTRANSFERASE-RELATED"/>
    <property type="match status" value="1"/>
</dbReference>
<gene>
    <name evidence="4" type="ORF">PSET11_01992</name>
</gene>
<protein>
    <submittedName>
        <fullName evidence="4">Type IV leader peptidase family protein</fullName>
    </submittedName>
</protein>
<sequence>MLSPLAFWLVVAACAYFVLISVRLTVIDVQHHLLPNRIVLPAYGVGGGLLLGATLVAAAGEAAMPVDALSGVNWFAAAGPEMFRILAGGALLWCFYFVLRFAYPAGMGFGDVKLAGVLGLYLGYVGWLHLFAGVLFAFLLGGLWSAGLLLTRRGTLKSAIPFGPFMLLGAAGAMLLPS</sequence>
<reference evidence="4 5" key="1">
    <citation type="submission" date="2018-11" db="EMBL/GenBank/DDBJ databases">
        <authorList>
            <person name="Criscuolo A."/>
        </authorList>
    </citation>
    <scope>NUCLEOTIDE SEQUENCE [LARGE SCALE GENOMIC DNA]</scope>
    <source>
        <strain evidence="4">AT11b</strain>
    </source>
</reference>
<dbReference type="GO" id="GO:0004190">
    <property type="term" value="F:aspartic-type endopeptidase activity"/>
    <property type="evidence" value="ECO:0007669"/>
    <property type="project" value="InterPro"/>
</dbReference>